<dbReference type="GO" id="GO:0009289">
    <property type="term" value="C:pilus"/>
    <property type="evidence" value="ECO:0007669"/>
    <property type="project" value="UniProtKB-SubCell"/>
</dbReference>
<evidence type="ECO:0000256" key="5">
    <source>
        <dbReference type="ARBA" id="ARBA00022837"/>
    </source>
</evidence>
<keyword evidence="10" id="KW-1185">Reference proteome</keyword>
<keyword evidence="7" id="KW-1133">Transmembrane helix</keyword>
<dbReference type="Proteomes" id="UP000068196">
    <property type="component" value="Chromosome"/>
</dbReference>
<dbReference type="InterPro" id="IPR011047">
    <property type="entry name" value="Quinoprotein_ADH-like_sf"/>
</dbReference>
<proteinExistence type="inferred from homology"/>
<dbReference type="PATRIC" id="fig|1653476.3.peg.1803"/>
<reference evidence="9 10" key="1">
    <citation type="journal article" date="2016" name="Int. J. Syst. Evol. Microbiol.">
        <title>Caldimicrobium thiodismutans sp. nov., a sulfur-disproportionating bacterium isolated from a hot spring, and emended description of the genus Caldimicrobium.</title>
        <authorList>
            <person name="Kojima H."/>
            <person name="Umezawa K."/>
            <person name="Fukui M."/>
        </authorList>
    </citation>
    <scope>NUCLEOTIDE SEQUENCE [LARGE SCALE GENOMIC DNA]</scope>
    <source>
        <strain evidence="9 10">TF1</strain>
    </source>
</reference>
<evidence type="ECO:0000256" key="7">
    <source>
        <dbReference type="SAM" id="Phobius"/>
    </source>
</evidence>
<evidence type="ECO:0000259" key="8">
    <source>
        <dbReference type="Pfam" id="PF05567"/>
    </source>
</evidence>
<keyword evidence="6" id="KW-0281">Fimbrium</keyword>
<dbReference type="KEGG" id="cthi:THC_1728"/>
<keyword evidence="7" id="KW-0472">Membrane</keyword>
<reference evidence="10" key="2">
    <citation type="journal article" date="2016" name="Int. J. Syst. Evol. Microbiol.">
        <title>Caldimicrobium thiodismutans sp. nov., a sulfur-disproportionating bacterium isolated from a hot spring.</title>
        <authorList>
            <person name="Kojima H."/>
            <person name="Umezawa K."/>
            <person name="Fukui M."/>
        </authorList>
    </citation>
    <scope>NUCLEOTIDE SEQUENCE [LARGE SCALE GENOMIC DNA]</scope>
    <source>
        <strain evidence="10">TF1</strain>
    </source>
</reference>
<dbReference type="SUPFAM" id="SSF50998">
    <property type="entry name" value="Quinoprotein alcohol dehydrogenase-like"/>
    <property type="match status" value="1"/>
</dbReference>
<dbReference type="Pfam" id="PF05567">
    <property type="entry name" value="T4P_PilY1"/>
    <property type="match status" value="1"/>
</dbReference>
<feature type="transmembrane region" description="Helical" evidence="7">
    <location>
        <begin position="7"/>
        <end position="26"/>
    </location>
</feature>
<organism evidence="9 10">
    <name type="scientific">Caldimicrobium thiodismutans</name>
    <dbReference type="NCBI Taxonomy" id="1653476"/>
    <lineage>
        <taxon>Bacteria</taxon>
        <taxon>Pseudomonadati</taxon>
        <taxon>Thermodesulfobacteriota</taxon>
        <taxon>Thermodesulfobacteria</taxon>
        <taxon>Thermodesulfobacteriales</taxon>
        <taxon>Thermodesulfobacteriaceae</taxon>
        <taxon>Caldimicrobium</taxon>
    </lineage>
</organism>
<dbReference type="OrthoDB" id="7156875at2"/>
<evidence type="ECO:0000256" key="2">
    <source>
        <dbReference type="ARBA" id="ARBA00008387"/>
    </source>
</evidence>
<dbReference type="RefSeq" id="WP_068516216.1">
    <property type="nucleotide sequence ID" value="NZ_AP014945.1"/>
</dbReference>
<evidence type="ECO:0000256" key="1">
    <source>
        <dbReference type="ARBA" id="ARBA00004561"/>
    </source>
</evidence>
<keyword evidence="3" id="KW-1029">Fimbrium biogenesis</keyword>
<name>A0A0U5AXG1_9BACT</name>
<comment type="similarity">
    <text evidence="2">Belongs to the PilY1 family.</text>
</comment>
<accession>A0A0U5AXG1</accession>
<evidence type="ECO:0000313" key="9">
    <source>
        <dbReference type="EMBL" id="BAU24088.1"/>
    </source>
</evidence>
<evidence type="ECO:0000256" key="4">
    <source>
        <dbReference type="ARBA" id="ARBA00022723"/>
    </source>
</evidence>
<evidence type="ECO:0000313" key="10">
    <source>
        <dbReference type="Proteomes" id="UP000068196"/>
    </source>
</evidence>
<feature type="domain" description="PilY1 beta-propeller" evidence="8">
    <location>
        <begin position="1062"/>
        <end position="1360"/>
    </location>
</feature>
<keyword evidence="4" id="KW-0479">Metal-binding</keyword>
<dbReference type="InterPro" id="IPR008707">
    <property type="entry name" value="B-propeller_PilY1"/>
</dbReference>
<dbReference type="STRING" id="1653476.THC_1728"/>
<evidence type="ECO:0000256" key="3">
    <source>
        <dbReference type="ARBA" id="ARBA00022558"/>
    </source>
</evidence>
<gene>
    <name evidence="9" type="ORF">THC_1728</name>
</gene>
<keyword evidence="7" id="KW-0812">Transmembrane</keyword>
<dbReference type="EMBL" id="AP014945">
    <property type="protein sequence ID" value="BAU24088.1"/>
    <property type="molecule type" value="Genomic_DNA"/>
</dbReference>
<sequence length="1616" mass="180778">MPEKAPLLWIKRILFVISVIFLSFIFRDTKPVTGGMSDYCYAPPIISETVPPLVMLVSGKDHKLYYEAYNDASDLDEDGKIDVGYKHSIDYYGYFDPYKCYKYEGSSAKFVPVRYTSNKYCGGADEWSGNFLNWLTMARIDVLRKVLYGGYRSTDSASETVLEATFIPQDAHSWGKEYSGSDTRQLTPFDPPGSGQRHLFCITSLSNGETRRIRVLLNKTNRIWEWASKERPVCDNSLGTPNYEYYVRVKVCDPAVGLEPNCKRYPAGAETYKPIGLLQKYGDGDGTKWCSKSLKPCNTDSDCNPAATHGLCVDKAKMYFGLITGSYEKNFSGGVLRKNIWSFLDEINSNTGIFQTSENTPGNIVLTFDRLRIIDFRYSDYSYEPGWQGAWVTTRPPNEGEFKNWGNPIAEMMYEAIRYFAGKTSPTGDFTYSKSQDGGLNLPKPEWGKFKSGRSTYRLYDVFPICAKPFIVVLSDIYNSYDSDKVPGSSFGSFSGDISGLNVSTLADLISSIEFIPGSYFIGQSGTNYDFICSAKDISSFSNIRGLCPEEPTKQGSYYPASIAYYGNKKSGGWRDNFSDQKPYTIKTLAVALSSPVPDIVFKVGDKTVRITPLGKSVSGELNVYQYCYQKCTFQRDANGNLRISNCQDGSYCPTNQIVDFYVDTINYDASGNLVYAKFRINFEDVEQGADHDMDAIVEYEIQPISSNQIRVKLTSNYAAGGIDQVLGFTISGTTEDGTWLVVKDKDVPDTADGDTPSVVAGMPLTWQKDFSVTGSTAGQLKPPLWYAAKWGGFDDMNGNDLPDLPSEWDKDGNGIPDTYFYVVNPLKLESQLNKAFAEILRRASSGATVATLTSRKGFSSLVLQPLFYPSYQSGEIEVNWIGMLKAFWTDFKANLREDTNLDKWLNIKNIVDKIFQLVVKEDEEPHAWYISNESTCSYDPTKIEALNLKPVFDAGCQLANRDPFSRKILVHIGNTTIKSIDDTDAKTFLKNLWNGVAVSESLGISVDDTFTNCLIEYLKGNPSVPCLSNATIKDYFSRNLTFDVGSLCSASGISGNHTWKLGDIIFSTPSIISNEPLNIYHVRYFDFTYRAFIANETYAKRTTYAFVGANDGMLHAFRLGYLKSAGDQDRPVRLINAFNSEAIDLIGKEEWAFIPQNALPYLIWYAHKDYCHIPTVDYRTYVFDASIGGGPEETKTSDSWRTLLLGVMGFGGKEICIKKQGNNCIESYSSSIFVLDLTDWLKGTTSEPKVLWERALPDKTLTLSFPAIVRLGERDKNGKWYVVIGSGPKDPQGTNFVNQAKIYFFDLRTGSLIKELNVANNVSIGDIWPADVDNDYQDDVLYFGTYDANSGKFYRLSLRNDSITLSFNPNAPVFSAPTFTKDKSGRFWVFFGTGRYLRSEDKNFNYSNYLIGFIDDCWSGNCMSTYNFNDLYNATGALANIVVTRTTQVCKCDWDGCNSTEVAIDGYYNGTVPPAIIRGWFHQLEKGETYNELINSQPFVFGGNLDALVFRTYNEICKIGGETWLMALCYDTGIPCGKPSALIHTAAVGETITIRSKYLVSPGAPPLGQPFQVATFKSQTGQYEKIAQASYGTIIRLTQQAQESARGRFILWLEK</sequence>
<protein>
    <submittedName>
        <fullName evidence="9">Fimbrial protein</fullName>
    </submittedName>
</protein>
<comment type="subcellular location">
    <subcellularLocation>
        <location evidence="1">Fimbrium</location>
    </subcellularLocation>
</comment>
<keyword evidence="5" id="KW-0106">Calcium</keyword>
<dbReference type="GO" id="GO:0046872">
    <property type="term" value="F:metal ion binding"/>
    <property type="evidence" value="ECO:0007669"/>
    <property type="project" value="UniProtKB-KW"/>
</dbReference>
<evidence type="ECO:0000256" key="6">
    <source>
        <dbReference type="ARBA" id="ARBA00023263"/>
    </source>
</evidence>